<name>B4D148_9BACT</name>
<dbReference type="EMBL" id="ABVL01000006">
    <property type="protein sequence ID" value="EDY20060.1"/>
    <property type="molecule type" value="Genomic_DNA"/>
</dbReference>
<dbReference type="STRING" id="497964.CfE428DRAFT_2649"/>
<sequence length="52" mass="5526">MPAYTANHFGFGISTVGKTSIPLHSKRGVANDGFAVETIGHGDFIGTRMDFV</sequence>
<organism evidence="1 2">
    <name type="scientific">Chthoniobacter flavus Ellin428</name>
    <dbReference type="NCBI Taxonomy" id="497964"/>
    <lineage>
        <taxon>Bacteria</taxon>
        <taxon>Pseudomonadati</taxon>
        <taxon>Verrucomicrobiota</taxon>
        <taxon>Spartobacteria</taxon>
        <taxon>Chthoniobacterales</taxon>
        <taxon>Chthoniobacteraceae</taxon>
        <taxon>Chthoniobacter</taxon>
    </lineage>
</organism>
<dbReference type="InParanoid" id="B4D148"/>
<gene>
    <name evidence="1" type="ORF">CfE428DRAFT_2649</name>
</gene>
<proteinExistence type="predicted"/>
<evidence type="ECO:0000313" key="1">
    <source>
        <dbReference type="EMBL" id="EDY20060.1"/>
    </source>
</evidence>
<dbReference type="AlphaFoldDB" id="B4D148"/>
<comment type="caution">
    <text evidence="1">The sequence shown here is derived from an EMBL/GenBank/DDBJ whole genome shotgun (WGS) entry which is preliminary data.</text>
</comment>
<reference evidence="1 2" key="1">
    <citation type="journal article" date="2011" name="J. Bacteriol.">
        <title>Genome sequence of Chthoniobacter flavus Ellin428, an aerobic heterotrophic soil bacterium.</title>
        <authorList>
            <person name="Kant R."/>
            <person name="van Passel M.W."/>
            <person name="Palva A."/>
            <person name="Lucas S."/>
            <person name="Lapidus A."/>
            <person name="Glavina Del Rio T."/>
            <person name="Dalin E."/>
            <person name="Tice H."/>
            <person name="Bruce D."/>
            <person name="Goodwin L."/>
            <person name="Pitluck S."/>
            <person name="Larimer F.W."/>
            <person name="Land M.L."/>
            <person name="Hauser L."/>
            <person name="Sangwan P."/>
            <person name="de Vos W.M."/>
            <person name="Janssen P.H."/>
            <person name="Smidt H."/>
        </authorList>
    </citation>
    <scope>NUCLEOTIDE SEQUENCE [LARGE SCALE GENOMIC DNA]</scope>
    <source>
        <strain evidence="1 2">Ellin428</strain>
    </source>
</reference>
<evidence type="ECO:0000313" key="2">
    <source>
        <dbReference type="Proteomes" id="UP000005824"/>
    </source>
</evidence>
<accession>B4D148</accession>
<protein>
    <submittedName>
        <fullName evidence="1">Uncharacterized protein</fullName>
    </submittedName>
</protein>
<keyword evidence="2" id="KW-1185">Reference proteome</keyword>
<dbReference type="Proteomes" id="UP000005824">
    <property type="component" value="Unassembled WGS sequence"/>
</dbReference>